<dbReference type="SUPFAM" id="SSF81296">
    <property type="entry name" value="E set domains"/>
    <property type="match status" value="1"/>
</dbReference>
<protein>
    <recommendedName>
        <fullName evidence="4">CopC domain-containing protein</fullName>
    </recommendedName>
</protein>
<dbReference type="Gene3D" id="2.60.40.1220">
    <property type="match status" value="1"/>
</dbReference>
<evidence type="ECO:0000256" key="1">
    <source>
        <dbReference type="ARBA" id="ARBA00022729"/>
    </source>
</evidence>
<evidence type="ECO:0000256" key="3">
    <source>
        <dbReference type="SAM" id="Phobius"/>
    </source>
</evidence>
<feature type="transmembrane region" description="Helical" evidence="3">
    <location>
        <begin position="152"/>
        <end position="172"/>
    </location>
</feature>
<keyword evidence="3" id="KW-0472">Membrane</keyword>
<dbReference type="GO" id="GO:0005507">
    <property type="term" value="F:copper ion binding"/>
    <property type="evidence" value="ECO:0007669"/>
    <property type="project" value="InterPro"/>
</dbReference>
<evidence type="ECO:0000313" key="5">
    <source>
        <dbReference type="EMBL" id="GID70540.1"/>
    </source>
</evidence>
<evidence type="ECO:0000313" key="6">
    <source>
        <dbReference type="Proteomes" id="UP000619479"/>
    </source>
</evidence>
<feature type="domain" description="CopC" evidence="4">
    <location>
        <begin position="38"/>
        <end position="126"/>
    </location>
</feature>
<dbReference type="Pfam" id="PF04234">
    <property type="entry name" value="CopC"/>
    <property type="match status" value="1"/>
</dbReference>
<dbReference type="Proteomes" id="UP000619479">
    <property type="component" value="Unassembled WGS sequence"/>
</dbReference>
<evidence type="ECO:0000256" key="2">
    <source>
        <dbReference type="ARBA" id="ARBA00023008"/>
    </source>
</evidence>
<comment type="caution">
    <text evidence="5">The sequence shown here is derived from an EMBL/GenBank/DDBJ whole genome shotgun (WGS) entry which is preliminary data.</text>
</comment>
<feature type="transmembrane region" description="Helical" evidence="3">
    <location>
        <begin position="12"/>
        <end position="33"/>
    </location>
</feature>
<dbReference type="GO" id="GO:0046688">
    <property type="term" value="P:response to copper ion"/>
    <property type="evidence" value="ECO:0007669"/>
    <property type="project" value="InterPro"/>
</dbReference>
<evidence type="ECO:0000259" key="4">
    <source>
        <dbReference type="Pfam" id="PF04234"/>
    </source>
</evidence>
<dbReference type="EMBL" id="BOMH01000076">
    <property type="protein sequence ID" value="GID70540.1"/>
    <property type="molecule type" value="Genomic_DNA"/>
</dbReference>
<dbReference type="AlphaFoldDB" id="A0A919IYR1"/>
<dbReference type="InterPro" id="IPR014756">
    <property type="entry name" value="Ig_E-set"/>
</dbReference>
<dbReference type="InterPro" id="IPR007348">
    <property type="entry name" value="CopC_dom"/>
</dbReference>
<dbReference type="InterPro" id="IPR014755">
    <property type="entry name" value="Cu-Rt/internalin_Ig-like"/>
</dbReference>
<sequence length="181" mass="18473">MSGAAAAGHHRRLLAAGVLVLATLVIVALRGGIGDEPRLTGMDPPDGARLDAIPTVVTLDFADDPQLAHLVVEDPAGRTVSSGDTRVDGARVAVPVQAGSEGLYQVGYHVTFARGGELAGTTSFTVGTAAAAGRPAAPDAAAGHTHAGKDPLSLVLLAVDLLLTAVLLFLLLRRPRTRTPR</sequence>
<keyword evidence="2" id="KW-0186">Copper</keyword>
<name>A0A919IYR1_9ACTN</name>
<keyword evidence="6" id="KW-1185">Reference proteome</keyword>
<keyword evidence="3" id="KW-0812">Transmembrane</keyword>
<dbReference type="RefSeq" id="WP_203754490.1">
    <property type="nucleotide sequence ID" value="NZ_BAAAUC010000014.1"/>
</dbReference>
<accession>A0A919IYR1</accession>
<dbReference type="GO" id="GO:0042597">
    <property type="term" value="C:periplasmic space"/>
    <property type="evidence" value="ECO:0007669"/>
    <property type="project" value="InterPro"/>
</dbReference>
<gene>
    <name evidence="5" type="ORF">Acy02nite_84210</name>
</gene>
<keyword evidence="3" id="KW-1133">Transmembrane helix</keyword>
<keyword evidence="1" id="KW-0732">Signal</keyword>
<reference evidence="5" key="1">
    <citation type="submission" date="2021-01" db="EMBL/GenBank/DDBJ databases">
        <title>Whole genome shotgun sequence of Actinoplanes cyaneus NBRC 14990.</title>
        <authorList>
            <person name="Komaki H."/>
            <person name="Tamura T."/>
        </authorList>
    </citation>
    <scope>NUCLEOTIDE SEQUENCE</scope>
    <source>
        <strain evidence="5">NBRC 14990</strain>
    </source>
</reference>
<organism evidence="5 6">
    <name type="scientific">Actinoplanes cyaneus</name>
    <dbReference type="NCBI Taxonomy" id="52696"/>
    <lineage>
        <taxon>Bacteria</taxon>
        <taxon>Bacillati</taxon>
        <taxon>Actinomycetota</taxon>
        <taxon>Actinomycetes</taxon>
        <taxon>Micromonosporales</taxon>
        <taxon>Micromonosporaceae</taxon>
        <taxon>Actinoplanes</taxon>
    </lineage>
</organism>
<proteinExistence type="predicted"/>